<evidence type="ECO:0008006" key="3">
    <source>
        <dbReference type="Google" id="ProtNLM"/>
    </source>
</evidence>
<dbReference type="AlphaFoldDB" id="A0A8H5B6I3"/>
<dbReference type="EMBL" id="JAACJJ010000032">
    <property type="protein sequence ID" value="KAF5317704.1"/>
    <property type="molecule type" value="Genomic_DNA"/>
</dbReference>
<organism evidence="1 2">
    <name type="scientific">Psilocybe cf. subviscida</name>
    <dbReference type="NCBI Taxonomy" id="2480587"/>
    <lineage>
        <taxon>Eukaryota</taxon>
        <taxon>Fungi</taxon>
        <taxon>Dikarya</taxon>
        <taxon>Basidiomycota</taxon>
        <taxon>Agaricomycotina</taxon>
        <taxon>Agaricomycetes</taxon>
        <taxon>Agaricomycetidae</taxon>
        <taxon>Agaricales</taxon>
        <taxon>Agaricineae</taxon>
        <taxon>Strophariaceae</taxon>
        <taxon>Psilocybe</taxon>
    </lineage>
</organism>
<gene>
    <name evidence="1" type="ORF">D9619_012648</name>
</gene>
<dbReference type="Proteomes" id="UP000567179">
    <property type="component" value="Unassembled WGS sequence"/>
</dbReference>
<reference evidence="1 2" key="1">
    <citation type="journal article" date="2020" name="ISME J.">
        <title>Uncovering the hidden diversity of litter-decomposition mechanisms in mushroom-forming fungi.</title>
        <authorList>
            <person name="Floudas D."/>
            <person name="Bentzer J."/>
            <person name="Ahren D."/>
            <person name="Johansson T."/>
            <person name="Persson P."/>
            <person name="Tunlid A."/>
        </authorList>
    </citation>
    <scope>NUCLEOTIDE SEQUENCE [LARGE SCALE GENOMIC DNA]</scope>
    <source>
        <strain evidence="1 2">CBS 101986</strain>
    </source>
</reference>
<protein>
    <recommendedName>
        <fullName evidence="3">Protein kinase domain-containing protein</fullName>
    </recommendedName>
</protein>
<evidence type="ECO:0000313" key="1">
    <source>
        <dbReference type="EMBL" id="KAF5317704.1"/>
    </source>
</evidence>
<evidence type="ECO:0000313" key="2">
    <source>
        <dbReference type="Proteomes" id="UP000567179"/>
    </source>
</evidence>
<name>A0A8H5B6I3_9AGAR</name>
<comment type="caution">
    <text evidence="1">The sequence shown here is derived from an EMBL/GenBank/DDBJ whole genome shotgun (WGS) entry which is preliminary data.</text>
</comment>
<dbReference type="InterPro" id="IPR011009">
    <property type="entry name" value="Kinase-like_dom_sf"/>
</dbReference>
<dbReference type="SUPFAM" id="SSF56112">
    <property type="entry name" value="Protein kinase-like (PK-like)"/>
    <property type="match status" value="1"/>
</dbReference>
<dbReference type="OrthoDB" id="3182995at2759"/>
<proteinExistence type="predicted"/>
<accession>A0A8H5B6I3</accession>
<keyword evidence="2" id="KW-1185">Reference proteome</keyword>
<sequence>MFATVTVHNCITGGTKSVHLPVSTSYPAPAYYPKDKGRHVPSSWGRKKPSLSHGNLEVTLLERKSEGRIGVVYRAHVEKATTGEGVDITSSLPATVCLKFAKQHHCRSLAREAWFYEQLHQWQGITIPSYYGFYASTINEQGLRMDDFQPWNDLETPSVTGSEFDEDPELANEYRSMDWLRDDAPYMLDHYSPSKYRNRSRWFKWNFDKENPKIALIILEYLGQSGAEVWPPNKPGDDFKSDILDILDDVGGDGLCHADVTAWNLLQYTGPETDERRCHQHGIVHKWRLIDFDRSSMLDMANTGRNGLYTRGVDKKCVGHPLAFWRRRSGDL</sequence>